<dbReference type="Gene3D" id="2.60.40.1080">
    <property type="match status" value="2"/>
</dbReference>
<dbReference type="PROSITE" id="PS51257">
    <property type="entry name" value="PROKAR_LIPOPROTEIN"/>
    <property type="match status" value="1"/>
</dbReference>
<evidence type="ECO:0000313" key="4">
    <source>
        <dbReference type="Proteomes" id="UP000294166"/>
    </source>
</evidence>
<evidence type="ECO:0000313" key="2">
    <source>
        <dbReference type="EMBL" id="RYU64712.1"/>
    </source>
</evidence>
<dbReference type="Proteomes" id="UP000294166">
    <property type="component" value="Unassembled WGS sequence"/>
</dbReference>
<gene>
    <name evidence="2" type="ORF">ERW53_08920</name>
    <name evidence="1" type="ORF">ERW57_08235</name>
</gene>
<reference evidence="3 4" key="1">
    <citation type="submission" date="2019-02" db="EMBL/GenBank/DDBJ databases">
        <title>Genome sequences of Aliivibrio finisterrensis strains from farmed Atlantic salmon.</title>
        <authorList>
            <person name="Bowman J.P."/>
        </authorList>
    </citation>
    <scope>NUCLEOTIDE SEQUENCE [LARGE SCALE GENOMIC DNA]</scope>
    <source>
        <strain evidence="2 4">A21</strain>
        <strain evidence="1 3">A46</strain>
    </source>
</reference>
<proteinExistence type="predicted"/>
<comment type="caution">
    <text evidence="1">The sequence shown here is derived from an EMBL/GenBank/DDBJ whole genome shotgun (WGS) entry which is preliminary data.</text>
</comment>
<dbReference type="Proteomes" id="UP000294063">
    <property type="component" value="Unassembled WGS sequence"/>
</dbReference>
<evidence type="ECO:0000313" key="1">
    <source>
        <dbReference type="EMBL" id="RYU51891.1"/>
    </source>
</evidence>
<sequence>MNKINKMLNAIVIVFLFQALLGCKYNDDGILKNDKGIVSGRSNDLISISISAEESQFYKNGTYTIPIDYPVKFKAIASYIDGSTEDISSTVSWEYSGSNTISSSLLMSGIVQGNQAGETVELKAAMREVDSDIASIQIELPTIVKLEVSHYDLTTLKSMSILDYRQLFAIAYYNNKEKKVIENDITWSVSNNNVSISDTGLMHGVSPGVTDITVENFDGIVSQPLTFDIFDPTTLFVKTYCATEFITINHNGINKTFMCPQYDAFHGDYFYEFGSKGSYLSITSLYGYDDAVNYCNAFNDGYRLPTLEELQALLGTVSIDYSSINKKYGFYFYYGWSVSLPYWTSSRPGPSSNNYFLYMRDTRSYSVAANADDLVYVTCVK</sequence>
<dbReference type="EMBL" id="SEZK01000011">
    <property type="protein sequence ID" value="RYU51891.1"/>
    <property type="molecule type" value="Genomic_DNA"/>
</dbReference>
<evidence type="ECO:0008006" key="5">
    <source>
        <dbReference type="Google" id="ProtNLM"/>
    </source>
</evidence>
<protein>
    <recommendedName>
        <fullName evidence="5">DUF1566 domain-containing protein</fullName>
    </recommendedName>
</protein>
<dbReference type="EMBL" id="SEZN01000013">
    <property type="protein sequence ID" value="RYU64712.1"/>
    <property type="molecule type" value="Genomic_DNA"/>
</dbReference>
<dbReference type="RefSeq" id="WP_130047905.1">
    <property type="nucleotide sequence ID" value="NZ_SEZK01000011.1"/>
</dbReference>
<dbReference type="AlphaFoldDB" id="A0A4Q5KUN0"/>
<evidence type="ECO:0000313" key="3">
    <source>
        <dbReference type="Proteomes" id="UP000294063"/>
    </source>
</evidence>
<name>A0A4Q5KUN0_9GAMM</name>
<organism evidence="1 3">
    <name type="scientific">Aliivibrio finisterrensis</name>
    <dbReference type="NCBI Taxonomy" id="511998"/>
    <lineage>
        <taxon>Bacteria</taxon>
        <taxon>Pseudomonadati</taxon>
        <taxon>Pseudomonadota</taxon>
        <taxon>Gammaproteobacteria</taxon>
        <taxon>Vibrionales</taxon>
        <taxon>Vibrionaceae</taxon>
        <taxon>Aliivibrio</taxon>
    </lineage>
</organism>
<accession>A0A4Q5KUN0</accession>
<keyword evidence="4" id="KW-1185">Reference proteome</keyword>